<dbReference type="Proteomes" id="UP001056120">
    <property type="component" value="Linkage Group LG25"/>
</dbReference>
<reference evidence="2" key="1">
    <citation type="journal article" date="2022" name="Mol. Ecol. Resour.">
        <title>The genomes of chicory, endive, great burdock and yacon provide insights into Asteraceae palaeo-polyploidization history and plant inulin production.</title>
        <authorList>
            <person name="Fan W."/>
            <person name="Wang S."/>
            <person name="Wang H."/>
            <person name="Wang A."/>
            <person name="Jiang F."/>
            <person name="Liu H."/>
            <person name="Zhao H."/>
            <person name="Xu D."/>
            <person name="Zhang Y."/>
        </authorList>
    </citation>
    <scope>NUCLEOTIDE SEQUENCE [LARGE SCALE GENOMIC DNA]</scope>
    <source>
        <strain evidence="2">cv. Yunnan</strain>
    </source>
</reference>
<dbReference type="EMBL" id="CM042042">
    <property type="protein sequence ID" value="KAI3704236.1"/>
    <property type="molecule type" value="Genomic_DNA"/>
</dbReference>
<proteinExistence type="predicted"/>
<name>A0ACB9A3D6_9ASTR</name>
<gene>
    <name evidence="1" type="ORF">L1987_74452</name>
</gene>
<protein>
    <submittedName>
        <fullName evidence="1">Uncharacterized protein</fullName>
    </submittedName>
</protein>
<reference evidence="1 2" key="2">
    <citation type="journal article" date="2022" name="Mol. Ecol. Resour.">
        <title>The genomes of chicory, endive, great burdock and yacon provide insights into Asteraceae paleo-polyploidization history and plant inulin production.</title>
        <authorList>
            <person name="Fan W."/>
            <person name="Wang S."/>
            <person name="Wang H."/>
            <person name="Wang A."/>
            <person name="Jiang F."/>
            <person name="Liu H."/>
            <person name="Zhao H."/>
            <person name="Xu D."/>
            <person name="Zhang Y."/>
        </authorList>
    </citation>
    <scope>NUCLEOTIDE SEQUENCE [LARGE SCALE GENOMIC DNA]</scope>
    <source>
        <strain evidence="2">cv. Yunnan</strain>
        <tissue evidence="1">Leaves</tissue>
    </source>
</reference>
<evidence type="ECO:0000313" key="2">
    <source>
        <dbReference type="Proteomes" id="UP001056120"/>
    </source>
</evidence>
<accession>A0ACB9A3D6</accession>
<comment type="caution">
    <text evidence="1">The sequence shown here is derived from an EMBL/GenBank/DDBJ whole genome shotgun (WGS) entry which is preliminary data.</text>
</comment>
<keyword evidence="2" id="KW-1185">Reference proteome</keyword>
<evidence type="ECO:0000313" key="1">
    <source>
        <dbReference type="EMBL" id="KAI3704236.1"/>
    </source>
</evidence>
<organism evidence="1 2">
    <name type="scientific">Smallanthus sonchifolius</name>
    <dbReference type="NCBI Taxonomy" id="185202"/>
    <lineage>
        <taxon>Eukaryota</taxon>
        <taxon>Viridiplantae</taxon>
        <taxon>Streptophyta</taxon>
        <taxon>Embryophyta</taxon>
        <taxon>Tracheophyta</taxon>
        <taxon>Spermatophyta</taxon>
        <taxon>Magnoliopsida</taxon>
        <taxon>eudicotyledons</taxon>
        <taxon>Gunneridae</taxon>
        <taxon>Pentapetalae</taxon>
        <taxon>asterids</taxon>
        <taxon>campanulids</taxon>
        <taxon>Asterales</taxon>
        <taxon>Asteraceae</taxon>
        <taxon>Asteroideae</taxon>
        <taxon>Heliantheae alliance</taxon>
        <taxon>Millerieae</taxon>
        <taxon>Smallanthus</taxon>
    </lineage>
</organism>
<sequence length="100" mass="11035">MKNLCSSKSDAYSVLTSMDDGEVKRSKRLTCNSSNTLRVPSNLEGSHVQDSLKNRRTGDQTDHGPDARANEKSNKTLRTITENIKANKERKGLCGGKRVV</sequence>